<dbReference type="PANTHER" id="PTHR46211">
    <property type="entry name" value="GLYCEROPHOSPHORYL DIESTER PHOSPHODIESTERASE"/>
    <property type="match status" value="1"/>
</dbReference>
<sequence length="624" mass="69433">MKPWKTGRGAFIRESLALLRFNFWTLAVFELVYKLGGTLVVLPLLNFGLRRLLAFEGFPVISGDSVAAALKNPLVLLSVFILLLLLAFYCLFEIAVLVLCFHESRNRRKVQLIPLAAAGFRQAVRIFNPRNYLAVLFFVLIMPVLHIGISSDLIAEFSVPGFILEYIKGNPALYAAYIGLGIILLLVMALTLFAFNVFAVEGKNFVPACRKSVHLLKGYFFKTVGSFLLWTLLLLLVFAGIVLFLGALSLVSGTVIGTITGRLAGGGGPSLGLMILIGVLAVSVSSFNIIQTCLGTMMNYAFISRFYETYREERGEENTLVCSVPETAFPFLKKRQLMVLSLVMVLAAVGVKTGRIVTAFDADDFDTLLHGAQVSGHRGNSSDAPENSRAALEKAIELGADYVEIDVAETKDGVLVVSHDNNLKRTTGRNVYIWQSTYEEIKNLDIGSFFSPEYKDERLMTLDEAIEMCKGRIRMNIELKPTPYDQGFARKAVDSISRHEFESQCYLASLNYGILEEVKGLTTEIKTLYITPIAYGDIENLNVDAFSIEETFINKALVERVHQKNKDVHAWTVNDADSMQRMIDCGVDNIITDDVRTAMRVTDENHPTREEMLNNTIQQVIFGL</sequence>
<name>A0A6N3FJW7_EUBLI</name>
<dbReference type="PROSITE" id="PS51704">
    <property type="entry name" value="GP_PDE"/>
    <property type="match status" value="1"/>
</dbReference>
<evidence type="ECO:0000313" key="3">
    <source>
        <dbReference type="EMBL" id="VYU52355.1"/>
    </source>
</evidence>
<keyword evidence="3" id="KW-0378">Hydrolase</keyword>
<keyword evidence="1" id="KW-0812">Transmembrane</keyword>
<gene>
    <name evidence="3" type="primary">ugpQ_1</name>
    <name evidence="3" type="ORF">ELLFYP34_00457</name>
</gene>
<feature type="domain" description="GP-PDE" evidence="2">
    <location>
        <begin position="372"/>
        <end position="602"/>
    </location>
</feature>
<dbReference type="Pfam" id="PF03009">
    <property type="entry name" value="GDPD"/>
    <property type="match status" value="1"/>
</dbReference>
<dbReference type="EC" id="3.1.4.46" evidence="3"/>
<feature type="transmembrane region" description="Helical" evidence="1">
    <location>
        <begin position="337"/>
        <end position="357"/>
    </location>
</feature>
<dbReference type="SUPFAM" id="SSF51695">
    <property type="entry name" value="PLC-like phosphodiesterases"/>
    <property type="match status" value="1"/>
</dbReference>
<accession>A0A6N3FJW7</accession>
<keyword evidence="1" id="KW-0472">Membrane</keyword>
<dbReference type="InterPro" id="IPR030395">
    <property type="entry name" value="GP_PDE_dom"/>
</dbReference>
<feature type="transmembrane region" description="Helical" evidence="1">
    <location>
        <begin position="131"/>
        <end position="154"/>
    </location>
</feature>
<feature type="transmembrane region" description="Helical" evidence="1">
    <location>
        <begin position="21"/>
        <end position="45"/>
    </location>
</feature>
<keyword evidence="1" id="KW-1133">Transmembrane helix</keyword>
<proteinExistence type="predicted"/>
<feature type="transmembrane region" description="Helical" evidence="1">
    <location>
        <begin position="174"/>
        <end position="198"/>
    </location>
</feature>
<dbReference type="PANTHER" id="PTHR46211:SF8">
    <property type="entry name" value="PHOSPHODIESTERASE"/>
    <property type="match status" value="1"/>
</dbReference>
<evidence type="ECO:0000259" key="2">
    <source>
        <dbReference type="PROSITE" id="PS51704"/>
    </source>
</evidence>
<dbReference type="AlphaFoldDB" id="A0A6N3FJW7"/>
<organism evidence="3">
    <name type="scientific">Eubacterium limosum</name>
    <dbReference type="NCBI Taxonomy" id="1736"/>
    <lineage>
        <taxon>Bacteria</taxon>
        <taxon>Bacillati</taxon>
        <taxon>Bacillota</taxon>
        <taxon>Clostridia</taxon>
        <taxon>Eubacteriales</taxon>
        <taxon>Eubacteriaceae</taxon>
        <taxon>Eubacterium</taxon>
    </lineage>
</organism>
<feature type="transmembrane region" description="Helical" evidence="1">
    <location>
        <begin position="74"/>
        <end position="101"/>
    </location>
</feature>
<dbReference type="GO" id="GO:0008889">
    <property type="term" value="F:glycerophosphodiester phosphodiesterase activity"/>
    <property type="evidence" value="ECO:0007669"/>
    <property type="project" value="UniProtKB-EC"/>
</dbReference>
<feature type="transmembrane region" description="Helical" evidence="1">
    <location>
        <begin position="219"/>
        <end position="251"/>
    </location>
</feature>
<dbReference type="InterPro" id="IPR017946">
    <property type="entry name" value="PLC-like_Pdiesterase_TIM-brl"/>
</dbReference>
<dbReference type="InterPro" id="IPR018476">
    <property type="entry name" value="GlyceroP-diester-Pdiesterase_M"/>
</dbReference>
<reference evidence="3" key="1">
    <citation type="submission" date="2019-11" db="EMBL/GenBank/DDBJ databases">
        <authorList>
            <person name="Feng L."/>
        </authorList>
    </citation>
    <scope>NUCLEOTIDE SEQUENCE</scope>
    <source>
        <strain evidence="3">ElimosumLFYP34</strain>
    </source>
</reference>
<dbReference type="CDD" id="cd08579">
    <property type="entry name" value="GDPD_memb_like"/>
    <property type="match status" value="1"/>
</dbReference>
<evidence type="ECO:0000256" key="1">
    <source>
        <dbReference type="SAM" id="Phobius"/>
    </source>
</evidence>
<dbReference type="EMBL" id="CACRTR010000012">
    <property type="protein sequence ID" value="VYU52355.1"/>
    <property type="molecule type" value="Genomic_DNA"/>
</dbReference>
<dbReference type="Gene3D" id="3.20.20.190">
    <property type="entry name" value="Phosphatidylinositol (PI) phosphodiesterase"/>
    <property type="match status" value="1"/>
</dbReference>
<feature type="transmembrane region" description="Helical" evidence="1">
    <location>
        <begin position="271"/>
        <end position="290"/>
    </location>
</feature>
<dbReference type="Pfam" id="PF10110">
    <property type="entry name" value="GPDPase_memb"/>
    <property type="match status" value="1"/>
</dbReference>
<dbReference type="GO" id="GO:0006629">
    <property type="term" value="P:lipid metabolic process"/>
    <property type="evidence" value="ECO:0007669"/>
    <property type="project" value="InterPro"/>
</dbReference>
<protein>
    <submittedName>
        <fullName evidence="3">Glycerophosphoryl diester phosphodiesterase</fullName>
        <ecNumber evidence="3">3.1.4.46</ecNumber>
    </submittedName>
</protein>